<dbReference type="InterPro" id="IPR018060">
    <property type="entry name" value="HTH_AraC"/>
</dbReference>
<dbReference type="GO" id="GO:0003700">
    <property type="term" value="F:DNA-binding transcription factor activity"/>
    <property type="evidence" value="ECO:0007669"/>
    <property type="project" value="InterPro"/>
</dbReference>
<evidence type="ECO:0000313" key="7">
    <source>
        <dbReference type="Proteomes" id="UP000251666"/>
    </source>
</evidence>
<proteinExistence type="predicted"/>
<keyword evidence="1" id="KW-0805">Transcription regulation</keyword>
<dbReference type="Gene3D" id="1.10.10.60">
    <property type="entry name" value="Homeodomain-like"/>
    <property type="match status" value="1"/>
</dbReference>
<comment type="function">
    <text evidence="4">Regulatory protein of the TOL plasmid xyl operons. XylS activates the xylXYZLTEGFJQKIH operon required for the degradation of toluene, m-xylene and p-xylene.</text>
</comment>
<dbReference type="PROSITE" id="PS01124">
    <property type="entry name" value="HTH_ARAC_FAMILY_2"/>
    <property type="match status" value="1"/>
</dbReference>
<dbReference type="SUPFAM" id="SSF46689">
    <property type="entry name" value="Homeodomain-like"/>
    <property type="match status" value="1"/>
</dbReference>
<dbReference type="Pfam" id="PF12833">
    <property type="entry name" value="HTH_18"/>
    <property type="match status" value="1"/>
</dbReference>
<evidence type="ECO:0000256" key="4">
    <source>
        <dbReference type="ARBA" id="ARBA00037345"/>
    </source>
</evidence>
<dbReference type="AlphaFoldDB" id="A0A2Z4Z708"/>
<dbReference type="KEGG" id="pthv:CE140_02860"/>
<dbReference type="RefSeq" id="WP_082341958.1">
    <property type="nucleotide sequence ID" value="NZ_CP022201.1"/>
</dbReference>
<keyword evidence="2" id="KW-0238">DNA-binding</keyword>
<gene>
    <name evidence="6" type="ORF">CEQ51_02175</name>
</gene>
<evidence type="ECO:0000313" key="6">
    <source>
        <dbReference type="EMBL" id="AXA58927.1"/>
    </source>
</evidence>
<evidence type="ECO:0000256" key="2">
    <source>
        <dbReference type="ARBA" id="ARBA00023125"/>
    </source>
</evidence>
<dbReference type="InterPro" id="IPR009057">
    <property type="entry name" value="Homeodomain-like_sf"/>
</dbReference>
<organism evidence="6 7">
    <name type="scientific">Pseudomonas thivervalensis</name>
    <dbReference type="NCBI Taxonomy" id="86265"/>
    <lineage>
        <taxon>Bacteria</taxon>
        <taxon>Pseudomonadati</taxon>
        <taxon>Pseudomonadota</taxon>
        <taxon>Gammaproteobacteria</taxon>
        <taxon>Pseudomonadales</taxon>
        <taxon>Pseudomonadaceae</taxon>
        <taxon>Pseudomonas</taxon>
    </lineage>
</organism>
<feature type="domain" description="HTH araC/xylS-type" evidence="5">
    <location>
        <begin position="62"/>
        <end position="163"/>
    </location>
</feature>
<dbReference type="PANTHER" id="PTHR46796">
    <property type="entry name" value="HTH-TYPE TRANSCRIPTIONAL ACTIVATOR RHAS-RELATED"/>
    <property type="match status" value="1"/>
</dbReference>
<dbReference type="OrthoDB" id="6003540at2"/>
<keyword evidence="3" id="KW-0804">Transcription</keyword>
<protein>
    <recommendedName>
        <fullName evidence="5">HTH araC/xylS-type domain-containing protein</fullName>
    </recommendedName>
</protein>
<dbReference type="EMBL" id="CP022202">
    <property type="protein sequence ID" value="AXA58927.1"/>
    <property type="molecule type" value="Genomic_DNA"/>
</dbReference>
<dbReference type="PANTHER" id="PTHR46796:SF12">
    <property type="entry name" value="HTH-TYPE DNA-BINDING TRANSCRIPTIONAL ACTIVATOR EUTR"/>
    <property type="match status" value="1"/>
</dbReference>
<reference evidence="7" key="1">
    <citation type="journal article" date="2021" name="Front. Microbiol.">
        <title>Genomic Analysis of the 1-Aminocyclopropane-1-Carboxylate Deaminase-Producing Pseudomonas thivervalensis SC5 Reveals Its Multifaceted Roles in Soil and in Beneficial Interactions With Plants.</title>
        <authorList>
            <person name="Nascimento F.X."/>
            <person name="Uron P."/>
            <person name="Glick B.R."/>
            <person name="Giachini A."/>
            <person name="Rossi M.J."/>
        </authorList>
    </citation>
    <scope>NUCLEOTIDE SEQUENCE [LARGE SCALE GENOMIC DNA]</scope>
    <source>
        <strain evidence="7">PLM3</strain>
    </source>
</reference>
<keyword evidence="7" id="KW-1185">Reference proteome</keyword>
<name>A0A2Z4Z708_9PSED</name>
<evidence type="ECO:0000256" key="1">
    <source>
        <dbReference type="ARBA" id="ARBA00023015"/>
    </source>
</evidence>
<evidence type="ECO:0000256" key="3">
    <source>
        <dbReference type="ARBA" id="ARBA00023163"/>
    </source>
</evidence>
<accession>A0A2Z4Z708</accession>
<evidence type="ECO:0000259" key="5">
    <source>
        <dbReference type="PROSITE" id="PS01124"/>
    </source>
</evidence>
<dbReference type="SMART" id="SM00342">
    <property type="entry name" value="HTH_ARAC"/>
    <property type="match status" value="1"/>
</dbReference>
<dbReference type="Proteomes" id="UP000251666">
    <property type="component" value="Chromosome"/>
</dbReference>
<sequence>MQSVCLPVLRSTVQRLQQHFYNLSRVEWQVEMDKAPVTSRPSPFRAKPQGGWQGAKHQATVARVVTLLQAHEERPIRLSELCRNAGISERTLRSIFKEVFGMGPNRYLHVRRLHLVRAALSIANANIESVSDIALRFGFSDSGRMASDYHALFGEYPSQTLMRMLP</sequence>
<dbReference type="InterPro" id="IPR050204">
    <property type="entry name" value="AraC_XylS_family_regulators"/>
</dbReference>
<dbReference type="GO" id="GO:0043565">
    <property type="term" value="F:sequence-specific DNA binding"/>
    <property type="evidence" value="ECO:0007669"/>
    <property type="project" value="InterPro"/>
</dbReference>